<evidence type="ECO:0000256" key="1">
    <source>
        <dbReference type="SAM" id="SignalP"/>
    </source>
</evidence>
<evidence type="ECO:0000313" key="3">
    <source>
        <dbReference type="Proteomes" id="UP000468591"/>
    </source>
</evidence>
<dbReference type="RefSeq" id="WP_164355237.1">
    <property type="nucleotide sequence ID" value="NZ_JAABNT010000014.1"/>
</dbReference>
<reference evidence="2 3" key="1">
    <citation type="submission" date="2020-01" db="EMBL/GenBank/DDBJ databases">
        <title>Sulfitobacter sediminilitoris sp. nov., isolated from a tidal flat.</title>
        <authorList>
            <person name="Park S."/>
            <person name="Yoon J.-H."/>
        </authorList>
    </citation>
    <scope>NUCLEOTIDE SEQUENCE [LARGE SCALE GENOMIC DNA]</scope>
    <source>
        <strain evidence="2 3">JBTF-M27</strain>
    </source>
</reference>
<dbReference type="EMBL" id="JAABNT010000014">
    <property type="protein sequence ID" value="NEK24311.1"/>
    <property type="molecule type" value="Genomic_DNA"/>
</dbReference>
<comment type="caution">
    <text evidence="2">The sequence shown here is derived from an EMBL/GenBank/DDBJ whole genome shotgun (WGS) entry which is preliminary data.</text>
</comment>
<proteinExistence type="predicted"/>
<sequence>MKIKTLAIALALTAAPALAYAEGCSYSKQKQAMSCAAGTAYDSATNSCLPVST</sequence>
<dbReference type="AlphaFoldDB" id="A0A6P0CDQ8"/>
<organism evidence="2 3">
    <name type="scientific">Sulfitobacter sediminilitoris</name>
    <dbReference type="NCBI Taxonomy" id="2698830"/>
    <lineage>
        <taxon>Bacteria</taxon>
        <taxon>Pseudomonadati</taxon>
        <taxon>Pseudomonadota</taxon>
        <taxon>Alphaproteobacteria</taxon>
        <taxon>Rhodobacterales</taxon>
        <taxon>Roseobacteraceae</taxon>
        <taxon>Sulfitobacter</taxon>
    </lineage>
</organism>
<accession>A0A6P0CDQ8</accession>
<feature type="signal peptide" evidence="1">
    <location>
        <begin position="1"/>
        <end position="19"/>
    </location>
</feature>
<feature type="chain" id="PRO_5027022602" evidence="1">
    <location>
        <begin position="20"/>
        <end position="53"/>
    </location>
</feature>
<keyword evidence="3" id="KW-1185">Reference proteome</keyword>
<gene>
    <name evidence="2" type="ORF">GV827_18155</name>
</gene>
<keyword evidence="1" id="KW-0732">Signal</keyword>
<protein>
    <submittedName>
        <fullName evidence="2">Adenylosuccinate lyase</fullName>
    </submittedName>
</protein>
<keyword evidence="2" id="KW-0456">Lyase</keyword>
<dbReference type="GO" id="GO:0016829">
    <property type="term" value="F:lyase activity"/>
    <property type="evidence" value="ECO:0007669"/>
    <property type="project" value="UniProtKB-KW"/>
</dbReference>
<evidence type="ECO:0000313" key="2">
    <source>
        <dbReference type="EMBL" id="NEK24311.1"/>
    </source>
</evidence>
<dbReference type="Proteomes" id="UP000468591">
    <property type="component" value="Unassembled WGS sequence"/>
</dbReference>
<name>A0A6P0CDQ8_9RHOB</name>